<evidence type="ECO:0000313" key="4">
    <source>
        <dbReference type="EMBL" id="SVB96413.1"/>
    </source>
</evidence>
<evidence type="ECO:0000256" key="1">
    <source>
        <dbReference type="ARBA" id="ARBA00008777"/>
    </source>
</evidence>
<dbReference type="PANTHER" id="PTHR14413">
    <property type="entry name" value="RIBOSOMAL PROTEIN L17"/>
    <property type="match status" value="1"/>
</dbReference>
<protein>
    <recommendedName>
        <fullName evidence="5">Ribosomal protein L17</fullName>
    </recommendedName>
</protein>
<dbReference type="GO" id="GO:0006412">
    <property type="term" value="P:translation"/>
    <property type="evidence" value="ECO:0007669"/>
    <property type="project" value="InterPro"/>
</dbReference>
<proteinExistence type="inferred from homology"/>
<dbReference type="InterPro" id="IPR000456">
    <property type="entry name" value="Ribosomal_bL17"/>
</dbReference>
<dbReference type="PROSITE" id="PS01167">
    <property type="entry name" value="RIBOSOMAL_L17"/>
    <property type="match status" value="1"/>
</dbReference>
<gene>
    <name evidence="4" type="ORF">METZ01_LOCUS249267</name>
</gene>
<reference evidence="4" key="1">
    <citation type="submission" date="2018-05" db="EMBL/GenBank/DDBJ databases">
        <authorList>
            <person name="Lanie J.A."/>
            <person name="Ng W.-L."/>
            <person name="Kazmierczak K.M."/>
            <person name="Andrzejewski T.M."/>
            <person name="Davidsen T.M."/>
            <person name="Wayne K.J."/>
            <person name="Tettelin H."/>
            <person name="Glass J.I."/>
            <person name="Rusch D."/>
            <person name="Podicherti R."/>
            <person name="Tsui H.-C.T."/>
            <person name="Winkler M.E."/>
        </authorList>
    </citation>
    <scope>NUCLEOTIDE SEQUENCE</scope>
</reference>
<dbReference type="AlphaFoldDB" id="A0A382IBZ1"/>
<evidence type="ECO:0000256" key="3">
    <source>
        <dbReference type="ARBA" id="ARBA00023274"/>
    </source>
</evidence>
<dbReference type="PANTHER" id="PTHR14413:SF16">
    <property type="entry name" value="LARGE RIBOSOMAL SUBUNIT PROTEIN BL17M"/>
    <property type="match status" value="1"/>
</dbReference>
<dbReference type="GO" id="GO:0015934">
    <property type="term" value="C:large ribosomal subunit"/>
    <property type="evidence" value="ECO:0007669"/>
    <property type="project" value="TreeGrafter"/>
</dbReference>
<organism evidence="4">
    <name type="scientific">marine metagenome</name>
    <dbReference type="NCBI Taxonomy" id="408172"/>
    <lineage>
        <taxon>unclassified sequences</taxon>
        <taxon>metagenomes</taxon>
        <taxon>ecological metagenomes</taxon>
    </lineage>
</organism>
<dbReference type="InterPro" id="IPR036373">
    <property type="entry name" value="Ribosomal_bL17_sf"/>
</dbReference>
<keyword evidence="3" id="KW-0687">Ribonucleoprotein</keyword>
<dbReference type="SUPFAM" id="SSF64263">
    <property type="entry name" value="Prokaryotic ribosomal protein L17"/>
    <property type="match status" value="1"/>
</dbReference>
<dbReference type="Gene3D" id="3.90.1030.10">
    <property type="entry name" value="Ribosomal protein L17"/>
    <property type="match status" value="1"/>
</dbReference>
<dbReference type="InterPro" id="IPR047859">
    <property type="entry name" value="Ribosomal_bL17_CS"/>
</dbReference>
<dbReference type="GO" id="GO:0003735">
    <property type="term" value="F:structural constituent of ribosome"/>
    <property type="evidence" value="ECO:0007669"/>
    <property type="project" value="InterPro"/>
</dbReference>
<keyword evidence="2" id="KW-0689">Ribosomal protein</keyword>
<accession>A0A382IBZ1</accession>
<evidence type="ECO:0008006" key="5">
    <source>
        <dbReference type="Google" id="ProtNLM"/>
    </source>
</evidence>
<comment type="similarity">
    <text evidence="1">Belongs to the bacterial ribosomal protein bL17 family.</text>
</comment>
<name>A0A382IBZ1_9ZZZZ</name>
<dbReference type="Pfam" id="PF01196">
    <property type="entry name" value="Ribosomal_L17"/>
    <property type="match status" value="1"/>
</dbReference>
<feature type="non-terminal residue" evidence="4">
    <location>
        <position position="98"/>
    </location>
</feature>
<sequence>MRHRHRKAKLGRTTEHRTALLSNLVCSLIKHRRIETTLAKAKAARVVADKMVTLSKKGQVEEVSLQYRRLVAARLQRRPLRFFPKKNGVPGREQRKRW</sequence>
<dbReference type="EMBL" id="UINC01066080">
    <property type="protein sequence ID" value="SVB96413.1"/>
    <property type="molecule type" value="Genomic_DNA"/>
</dbReference>
<evidence type="ECO:0000256" key="2">
    <source>
        <dbReference type="ARBA" id="ARBA00022980"/>
    </source>
</evidence>